<keyword evidence="2" id="KW-0456">Lyase</keyword>
<dbReference type="EMBL" id="FOAT01000005">
    <property type="protein sequence ID" value="SEK76327.1"/>
    <property type="molecule type" value="Genomic_DNA"/>
</dbReference>
<dbReference type="Gene3D" id="3.40.640.10">
    <property type="entry name" value="Type I PLP-dependent aspartate aminotransferase-like (Major domain)"/>
    <property type="match status" value="1"/>
</dbReference>
<sequence>MVKNTMVNFDNSAGTYPKPDSVRQAVTDAVRTLGGNPGRGGHRLSLEAAERVYKVRKSAAEFFGAETENTAFTPNCTYALNMAIKGIMQFGGHIIISGWEHNSVSRPVYALTKRSGVKCSVAEIYPDVGRTIEGIEKLIRHDTLCVCCMAASNVTGRILPYNEIAELCKRRNIAFICDCAQAAGVLPVKIGGGISFICTSGQKGLYGPVGTGLLISSGEYPLSTIIEGGTGATSGELAQTPYMPEKLESGTLNTAGLSGMGAGLDFVRSKGTETILRHEKNLCEMFEKGLEKMGAEIYDMDMPRVPIVAFNIKGRTSEETAAELSEGGFALRGGMHCAALAHESLGTGKRGAVRFSPSAFNTPAQVNALLRFMESRFGT</sequence>
<dbReference type="Pfam" id="PF00266">
    <property type="entry name" value="Aminotran_5"/>
    <property type="match status" value="1"/>
</dbReference>
<accession>A0A1H7JR55</accession>
<feature type="domain" description="Aminotransferase class V" evidence="1">
    <location>
        <begin position="12"/>
        <end position="369"/>
    </location>
</feature>
<evidence type="ECO:0000259" key="1">
    <source>
        <dbReference type="Pfam" id="PF00266"/>
    </source>
</evidence>
<dbReference type="PANTHER" id="PTHR43586">
    <property type="entry name" value="CYSTEINE DESULFURASE"/>
    <property type="match status" value="1"/>
</dbReference>
<dbReference type="InterPro" id="IPR015424">
    <property type="entry name" value="PyrdxlP-dep_Trfase"/>
</dbReference>
<name>A0A1H7JR55_RUMAL</name>
<dbReference type="AlphaFoldDB" id="A0A1H7JR55"/>
<dbReference type="InterPro" id="IPR015421">
    <property type="entry name" value="PyrdxlP-dep_Trfase_major"/>
</dbReference>
<organism evidence="2 3">
    <name type="scientific">Ruminococcus albus</name>
    <dbReference type="NCBI Taxonomy" id="1264"/>
    <lineage>
        <taxon>Bacteria</taxon>
        <taxon>Bacillati</taxon>
        <taxon>Bacillota</taxon>
        <taxon>Clostridia</taxon>
        <taxon>Eubacteriales</taxon>
        <taxon>Oscillospiraceae</taxon>
        <taxon>Ruminococcus</taxon>
    </lineage>
</organism>
<dbReference type="RefSeq" id="WP_081350480.1">
    <property type="nucleotide sequence ID" value="NZ_FOAT01000005.1"/>
</dbReference>
<dbReference type="SUPFAM" id="SSF53383">
    <property type="entry name" value="PLP-dependent transferases"/>
    <property type="match status" value="1"/>
</dbReference>
<protein>
    <submittedName>
        <fullName evidence="2">Selenocysteine lyase/Cysteine desulfurase</fullName>
    </submittedName>
</protein>
<dbReference type="Proteomes" id="UP000186015">
    <property type="component" value="Unassembled WGS sequence"/>
</dbReference>
<reference evidence="2 3" key="1">
    <citation type="submission" date="2016-10" db="EMBL/GenBank/DDBJ databases">
        <authorList>
            <person name="de Groot N.N."/>
        </authorList>
    </citation>
    <scope>NUCLEOTIDE SEQUENCE [LARGE SCALE GENOMIC DNA]</scope>
    <source>
        <strain evidence="2 3">KH2T6</strain>
    </source>
</reference>
<evidence type="ECO:0000313" key="2">
    <source>
        <dbReference type="EMBL" id="SEK76327.1"/>
    </source>
</evidence>
<evidence type="ECO:0000313" key="3">
    <source>
        <dbReference type="Proteomes" id="UP000186015"/>
    </source>
</evidence>
<dbReference type="Gene3D" id="3.90.1150.10">
    <property type="entry name" value="Aspartate Aminotransferase, domain 1"/>
    <property type="match status" value="1"/>
</dbReference>
<proteinExistence type="predicted"/>
<dbReference type="InterPro" id="IPR000192">
    <property type="entry name" value="Aminotrans_V_dom"/>
</dbReference>
<dbReference type="PANTHER" id="PTHR43586:SF4">
    <property type="entry name" value="ISOPENICILLIN N EPIMERASE"/>
    <property type="match status" value="1"/>
</dbReference>
<gene>
    <name evidence="2" type="ORF">SAMN05216469_105154</name>
</gene>
<dbReference type="GO" id="GO:0016829">
    <property type="term" value="F:lyase activity"/>
    <property type="evidence" value="ECO:0007669"/>
    <property type="project" value="UniProtKB-KW"/>
</dbReference>
<dbReference type="InterPro" id="IPR015422">
    <property type="entry name" value="PyrdxlP-dep_Trfase_small"/>
</dbReference>